<keyword evidence="3" id="KW-1185">Reference proteome</keyword>
<reference evidence="2 3" key="1">
    <citation type="submission" date="2015-04" db="EMBL/GenBank/DDBJ databases">
        <authorList>
            <person name="Syromyatnikov M.Y."/>
            <person name="Popov V.N."/>
        </authorList>
    </citation>
    <scope>NUCLEOTIDE SEQUENCE [LARGE SCALE GENOMIC DNA]</scope>
    <source>
        <strain evidence="2">WF-38-12</strain>
    </source>
</reference>
<organism evidence="2 3">
    <name type="scientific">Talaromyces islandicus</name>
    <name type="common">Penicillium islandicum</name>
    <dbReference type="NCBI Taxonomy" id="28573"/>
    <lineage>
        <taxon>Eukaryota</taxon>
        <taxon>Fungi</taxon>
        <taxon>Dikarya</taxon>
        <taxon>Ascomycota</taxon>
        <taxon>Pezizomycotina</taxon>
        <taxon>Eurotiomycetes</taxon>
        <taxon>Eurotiomycetidae</taxon>
        <taxon>Eurotiales</taxon>
        <taxon>Trichocomaceae</taxon>
        <taxon>Talaromyces</taxon>
        <taxon>Talaromyces sect. Islandici</taxon>
    </lineage>
</organism>
<evidence type="ECO:0000256" key="1">
    <source>
        <dbReference type="SAM" id="SignalP"/>
    </source>
</evidence>
<protein>
    <submittedName>
        <fullName evidence="2">Uncharacterized protein</fullName>
    </submittedName>
</protein>
<gene>
    <name evidence="2" type="ORF">PISL3812_09930</name>
</gene>
<dbReference type="EMBL" id="CVMT01000022">
    <property type="protein sequence ID" value="CRG92857.1"/>
    <property type="molecule type" value="Genomic_DNA"/>
</dbReference>
<sequence length="226" mass="25592">MATIIVSIIASITACITGGSDNNNLTLQHISSDDNNLTIQNININYKGGYIIYGPDNEPRKFILVPELKQEFKTFLRDYCMNTIPPRAFLSKYIEGPINTVERLAAFHNYTWSSTHKVTALNIAVSPGNEWTVSFLHSKGHTRMEPRNSEESPCWALMFIHEEHEMANAKIHATANSEGITNLRATVHLEPTITKTPTYDLGFATEMPRWTLEELAHGRYPWLTEN</sequence>
<name>A0A0U1MB72_TALIS</name>
<proteinExistence type="predicted"/>
<feature type="chain" id="PRO_5006711780" evidence="1">
    <location>
        <begin position="19"/>
        <end position="226"/>
    </location>
</feature>
<accession>A0A0U1MB72</accession>
<evidence type="ECO:0000313" key="3">
    <source>
        <dbReference type="Proteomes" id="UP000054383"/>
    </source>
</evidence>
<dbReference type="Proteomes" id="UP000054383">
    <property type="component" value="Unassembled WGS sequence"/>
</dbReference>
<keyword evidence="1" id="KW-0732">Signal</keyword>
<dbReference type="AlphaFoldDB" id="A0A0U1MB72"/>
<feature type="signal peptide" evidence="1">
    <location>
        <begin position="1"/>
        <end position="18"/>
    </location>
</feature>
<evidence type="ECO:0000313" key="2">
    <source>
        <dbReference type="EMBL" id="CRG92857.1"/>
    </source>
</evidence>